<evidence type="ECO:0000313" key="2">
    <source>
        <dbReference type="Proteomes" id="UP000435036"/>
    </source>
</evidence>
<gene>
    <name evidence="1" type="ORF">GQF63_02480</name>
</gene>
<sequence length="101" mass="11415">MKLLIITASKAFENHIKNILADAQVSTYSYNGVVGYRDSTLDAVESNWFGTEMNKTPSVLFFAFVSLEQSDRVFHAVEILNKEEDFRSKVHLAIANIEKSN</sequence>
<comment type="caution">
    <text evidence="1">The sequence shown here is derived from an EMBL/GenBank/DDBJ whole genome shotgun (WGS) entry which is preliminary data.</text>
</comment>
<dbReference type="RefSeq" id="WP_160367539.1">
    <property type="nucleotide sequence ID" value="NZ_WSQA01000002.1"/>
</dbReference>
<organism evidence="1 2">
    <name type="scientific">Sphingobacterium humi</name>
    <dbReference type="NCBI Taxonomy" id="1796905"/>
    <lineage>
        <taxon>Bacteria</taxon>
        <taxon>Pseudomonadati</taxon>
        <taxon>Bacteroidota</taxon>
        <taxon>Sphingobacteriia</taxon>
        <taxon>Sphingobacteriales</taxon>
        <taxon>Sphingobacteriaceae</taxon>
        <taxon>Sphingobacterium</taxon>
    </lineage>
</organism>
<reference evidence="1 2" key="1">
    <citation type="submission" date="2019-12" db="EMBL/GenBank/DDBJ databases">
        <authorList>
            <person name="Dong K."/>
        </authorList>
    </citation>
    <scope>NUCLEOTIDE SEQUENCE [LARGE SCALE GENOMIC DNA]</scope>
    <source>
        <strain evidence="1 2">JCM 31225</strain>
    </source>
</reference>
<dbReference type="OrthoDB" id="1524637at2"/>
<dbReference type="EMBL" id="WSQA01000002">
    <property type="protein sequence ID" value="MVZ60881.1"/>
    <property type="molecule type" value="Genomic_DNA"/>
</dbReference>
<keyword evidence="2" id="KW-1185">Reference proteome</keyword>
<protein>
    <submittedName>
        <fullName evidence="1">Uncharacterized protein</fullName>
    </submittedName>
</protein>
<accession>A0A6N8KX96</accession>
<name>A0A6N8KX96_9SPHI</name>
<evidence type="ECO:0000313" key="1">
    <source>
        <dbReference type="EMBL" id="MVZ60881.1"/>
    </source>
</evidence>
<dbReference type="Proteomes" id="UP000435036">
    <property type="component" value="Unassembled WGS sequence"/>
</dbReference>
<proteinExistence type="predicted"/>
<dbReference type="AlphaFoldDB" id="A0A6N8KX96"/>